<evidence type="ECO:0000313" key="2">
    <source>
        <dbReference type="EMBL" id="GFG54045.1"/>
    </source>
</evidence>
<organism evidence="2 3">
    <name type="scientific">Mycolicibacterium agri</name>
    <name type="common">Mycobacterium agri</name>
    <dbReference type="NCBI Taxonomy" id="36811"/>
    <lineage>
        <taxon>Bacteria</taxon>
        <taxon>Bacillati</taxon>
        <taxon>Actinomycetota</taxon>
        <taxon>Actinomycetes</taxon>
        <taxon>Mycobacteriales</taxon>
        <taxon>Mycobacteriaceae</taxon>
        <taxon>Mycolicibacterium</taxon>
    </lineage>
</organism>
<proteinExistence type="predicted"/>
<gene>
    <name evidence="2" type="ORF">MAGR_54860</name>
</gene>
<protein>
    <submittedName>
        <fullName evidence="2">Uncharacterized protein</fullName>
    </submittedName>
</protein>
<feature type="compositionally biased region" description="Basic and acidic residues" evidence="1">
    <location>
        <begin position="41"/>
        <end position="55"/>
    </location>
</feature>
<dbReference type="EMBL" id="BLKS01000001">
    <property type="protein sequence ID" value="GFG54045.1"/>
    <property type="molecule type" value="Genomic_DNA"/>
</dbReference>
<dbReference type="Proteomes" id="UP000465302">
    <property type="component" value="Unassembled WGS sequence"/>
</dbReference>
<sequence length="160" mass="18568">MNPPDSYRLEPRVQTLFHRIQRMGTRTKSHHRVCFGLARPKSREEPVTPEAKWESAKSGNNLDEGTQHRVREVDYCIFVIPKGAPGEIGEIDERDGERSQLAATYLKLFEFRVAKCLRPQRRGRRRLDRPVTRLTAPIVAHHGITELIGRQYRHRQAPNP</sequence>
<accession>A0A7I9W8L6</accession>
<dbReference type="AlphaFoldDB" id="A0A7I9W8L6"/>
<feature type="region of interest" description="Disordered" evidence="1">
    <location>
        <begin position="41"/>
        <end position="65"/>
    </location>
</feature>
<evidence type="ECO:0000313" key="3">
    <source>
        <dbReference type="Proteomes" id="UP000465302"/>
    </source>
</evidence>
<name>A0A7I9W8L6_MYCAG</name>
<comment type="caution">
    <text evidence="2">The sequence shown here is derived from an EMBL/GenBank/DDBJ whole genome shotgun (WGS) entry which is preliminary data.</text>
</comment>
<reference evidence="2 3" key="1">
    <citation type="journal article" date="2019" name="Emerg. Microbes Infect.">
        <title>Comprehensive subspecies identification of 175 nontuberculous mycobacteria species based on 7547 genomic profiles.</title>
        <authorList>
            <person name="Matsumoto Y."/>
            <person name="Kinjo T."/>
            <person name="Motooka D."/>
            <person name="Nabeya D."/>
            <person name="Jung N."/>
            <person name="Uechi K."/>
            <person name="Horii T."/>
            <person name="Iida T."/>
            <person name="Fujita J."/>
            <person name="Nakamura S."/>
        </authorList>
    </citation>
    <scope>NUCLEOTIDE SEQUENCE [LARGE SCALE GENOMIC DNA]</scope>
    <source>
        <strain evidence="2 3">JCM 6377</strain>
    </source>
</reference>
<evidence type="ECO:0000256" key="1">
    <source>
        <dbReference type="SAM" id="MobiDB-lite"/>
    </source>
</evidence>